<gene>
    <name evidence="2" type="ORF">EV677_1161</name>
</gene>
<dbReference type="Proteomes" id="UP000294737">
    <property type="component" value="Unassembled WGS sequence"/>
</dbReference>
<evidence type="ECO:0000313" key="2">
    <source>
        <dbReference type="EMBL" id="TDN94610.1"/>
    </source>
</evidence>
<reference evidence="2 3" key="1">
    <citation type="submission" date="2019-03" db="EMBL/GenBank/DDBJ databases">
        <title>Genomic Encyclopedia of Type Strains, Phase IV (KMG-IV): sequencing the most valuable type-strain genomes for metagenomic binning, comparative biology and taxonomic classification.</title>
        <authorList>
            <person name="Goeker M."/>
        </authorList>
    </citation>
    <scope>NUCLEOTIDE SEQUENCE [LARGE SCALE GENOMIC DNA]</scope>
    <source>
        <strain evidence="2 3">DSM 18555</strain>
    </source>
</reference>
<evidence type="ECO:0000256" key="1">
    <source>
        <dbReference type="SAM" id="Phobius"/>
    </source>
</evidence>
<accession>A0A4R6GJJ9</accession>
<evidence type="ECO:0000313" key="3">
    <source>
        <dbReference type="Proteomes" id="UP000294737"/>
    </source>
</evidence>
<dbReference type="EMBL" id="SNWF01000004">
    <property type="protein sequence ID" value="TDN94610.1"/>
    <property type="molecule type" value="Genomic_DNA"/>
</dbReference>
<dbReference type="InterPro" id="IPR052747">
    <property type="entry name" value="TA_system_RelE_toxin"/>
</dbReference>
<proteinExistence type="predicted"/>
<dbReference type="AlphaFoldDB" id="A0A4R6GJJ9"/>
<organism evidence="2 3">
    <name type="scientific">Herminiimonas fonticola</name>
    <dbReference type="NCBI Taxonomy" id="303380"/>
    <lineage>
        <taxon>Bacteria</taxon>
        <taxon>Pseudomonadati</taxon>
        <taxon>Pseudomonadota</taxon>
        <taxon>Betaproteobacteria</taxon>
        <taxon>Burkholderiales</taxon>
        <taxon>Oxalobacteraceae</taxon>
        <taxon>Herminiimonas</taxon>
    </lineage>
</organism>
<dbReference type="PANTHER" id="PTHR38813:SF1">
    <property type="entry name" value="TOXIN RELE1-RELATED"/>
    <property type="match status" value="1"/>
</dbReference>
<sequence>MSELAPYLWSYFAVGLLLTVIALFRRGQSERWRIAPICFILLFWPLFLLLTPEFIVKRYDDLPRKKKKTWQELIDASPEDFLTLTDEEKLRVELTVSDGEEGTTFFPDFADFQKVLKSFWEQDIPPQAYRSLKDARWRLSESYREAQNISYSLAEPDWYVGFSAEFVKSISRIDKNKRARVLEAITKLTDAPFTVHGDTVKPLTGNLSGLWRYRIGDDRLIYKVITSTNQIVLMSFSSRGSVYE</sequence>
<dbReference type="InterPro" id="IPR035093">
    <property type="entry name" value="RelE/ParE_toxin_dom_sf"/>
</dbReference>
<dbReference type="PANTHER" id="PTHR38813">
    <property type="match status" value="1"/>
</dbReference>
<keyword evidence="1" id="KW-0472">Membrane</keyword>
<feature type="transmembrane region" description="Helical" evidence="1">
    <location>
        <begin position="6"/>
        <end position="24"/>
    </location>
</feature>
<keyword evidence="1" id="KW-0812">Transmembrane</keyword>
<dbReference type="RefSeq" id="WP_206604460.1">
    <property type="nucleotide sequence ID" value="NZ_PTLZ01000001.1"/>
</dbReference>
<keyword evidence="3" id="KW-1185">Reference proteome</keyword>
<protein>
    <submittedName>
        <fullName evidence="2">Addiction module RelE/StbE family toxin</fullName>
    </submittedName>
</protein>
<dbReference type="Gene3D" id="3.30.2310.20">
    <property type="entry name" value="RelE-like"/>
    <property type="match status" value="1"/>
</dbReference>
<comment type="caution">
    <text evidence="2">The sequence shown here is derived from an EMBL/GenBank/DDBJ whole genome shotgun (WGS) entry which is preliminary data.</text>
</comment>
<name>A0A4R6GJJ9_9BURK</name>
<keyword evidence="1" id="KW-1133">Transmembrane helix</keyword>
<dbReference type="SUPFAM" id="SSF143011">
    <property type="entry name" value="RelE-like"/>
    <property type="match status" value="1"/>
</dbReference>
<feature type="transmembrane region" description="Helical" evidence="1">
    <location>
        <begin position="36"/>
        <end position="56"/>
    </location>
</feature>